<evidence type="ECO:0008006" key="4">
    <source>
        <dbReference type="Google" id="ProtNLM"/>
    </source>
</evidence>
<feature type="compositionally biased region" description="Acidic residues" evidence="1">
    <location>
        <begin position="218"/>
        <end position="258"/>
    </location>
</feature>
<organism evidence="2 3">
    <name type="scientific">Phycomyces blakesleeanus</name>
    <dbReference type="NCBI Taxonomy" id="4837"/>
    <lineage>
        <taxon>Eukaryota</taxon>
        <taxon>Fungi</taxon>
        <taxon>Fungi incertae sedis</taxon>
        <taxon>Mucoromycota</taxon>
        <taxon>Mucoromycotina</taxon>
        <taxon>Mucoromycetes</taxon>
        <taxon>Mucorales</taxon>
        <taxon>Phycomycetaceae</taxon>
        <taxon>Phycomyces</taxon>
    </lineage>
</organism>
<evidence type="ECO:0000313" key="3">
    <source>
        <dbReference type="Proteomes" id="UP001448207"/>
    </source>
</evidence>
<evidence type="ECO:0000313" key="2">
    <source>
        <dbReference type="EMBL" id="KAL0082588.1"/>
    </source>
</evidence>
<keyword evidence="3" id="KW-1185">Reference proteome</keyword>
<accession>A0ABR3ATW1</accession>
<gene>
    <name evidence="2" type="ORF">J3Q64DRAFT_1836854</name>
</gene>
<name>A0ABR3ATW1_PHYBL</name>
<dbReference type="EMBL" id="JBCLYO010000015">
    <property type="protein sequence ID" value="KAL0082588.1"/>
    <property type="molecule type" value="Genomic_DNA"/>
</dbReference>
<dbReference type="Proteomes" id="UP001448207">
    <property type="component" value="Unassembled WGS sequence"/>
</dbReference>
<proteinExistence type="predicted"/>
<evidence type="ECO:0000256" key="1">
    <source>
        <dbReference type="SAM" id="MobiDB-lite"/>
    </source>
</evidence>
<reference evidence="2 3" key="1">
    <citation type="submission" date="2024-04" db="EMBL/GenBank/DDBJ databases">
        <title>Symmetric and asymmetric DNA N6-adenine methylation regulates different biological responses in Mucorales.</title>
        <authorList>
            <consortium name="Lawrence Berkeley National Laboratory"/>
            <person name="Lax C."/>
            <person name="Mondo S.J."/>
            <person name="Osorio-Concepcion M."/>
            <person name="Muszewska A."/>
            <person name="Corrochano-Luque M."/>
            <person name="Gutierrez G."/>
            <person name="Riley R."/>
            <person name="Lipzen A."/>
            <person name="Guo J."/>
            <person name="Hundley H."/>
            <person name="Amirebrahimi M."/>
            <person name="Ng V."/>
            <person name="Lorenzo-Gutierrez D."/>
            <person name="Binder U."/>
            <person name="Yang J."/>
            <person name="Song Y."/>
            <person name="Canovas D."/>
            <person name="Navarro E."/>
            <person name="Freitag M."/>
            <person name="Gabaldon T."/>
            <person name="Grigoriev I.V."/>
            <person name="Corrochano L.M."/>
            <person name="Nicolas F.E."/>
            <person name="Garre V."/>
        </authorList>
    </citation>
    <scope>NUCLEOTIDE SEQUENCE [LARGE SCALE GENOMIC DNA]</scope>
    <source>
        <strain evidence="2 3">L51</strain>
    </source>
</reference>
<sequence>MPPKRTSKNAENSNKKLRIKQYKLSGFEEEKKPKKAHGSWNDTKELVLLQEYAHLSPPSLKKGAHKKAWQDIVKSVNDVTPGETELSYDTCRRKMLKLVDIYKNAFEERTVAGTSGANRNRPEVEKAVRKILDKKEQHEAFKVSGRNKEIARQDFKLGLEGRVRAIASGAPGQITNLRKKYRDFIKKTNAEMQEKFPAESSAMAAARPVGSQASPASIEDEEGEEGEEGEENENADEENENVDEDVDEYEDEVEDEDHPEVGNEVPESQATRHAEVMGVLKQILQKMCDIEEELKKTRK</sequence>
<feature type="region of interest" description="Disordered" evidence="1">
    <location>
        <begin position="196"/>
        <end position="272"/>
    </location>
</feature>
<comment type="caution">
    <text evidence="2">The sequence shown here is derived from an EMBL/GenBank/DDBJ whole genome shotgun (WGS) entry which is preliminary data.</text>
</comment>
<protein>
    <recommendedName>
        <fullName evidence="4">Myb-like domain-containing protein</fullName>
    </recommendedName>
</protein>
<feature type="region of interest" description="Disordered" evidence="1">
    <location>
        <begin position="1"/>
        <end position="39"/>
    </location>
</feature>